<dbReference type="Pfam" id="PF07693">
    <property type="entry name" value="KAP_NTPase"/>
    <property type="match status" value="1"/>
</dbReference>
<dbReference type="RefSeq" id="WP_179253064.1">
    <property type="nucleotide sequence ID" value="NZ_JACBIV010000013.1"/>
</dbReference>
<comment type="caution">
    <text evidence="2">The sequence shown here is derived from an EMBL/GenBank/DDBJ whole genome shotgun (WGS) entry which is preliminary data.</text>
</comment>
<reference evidence="2" key="1">
    <citation type="submission" date="2020-08" db="EMBL/GenBank/DDBJ databases">
        <title>Food and environmental bacterial isolates.</title>
        <authorList>
            <person name="Richter L."/>
            <person name="Du Plessis E.M."/>
            <person name="Duvenage S."/>
            <person name="Allam M."/>
            <person name="Korsten L."/>
        </authorList>
    </citation>
    <scope>NUCLEOTIDE SEQUENCE</scope>
    <source>
        <strain evidence="2">UPMP2127</strain>
    </source>
</reference>
<dbReference type="InterPro" id="IPR027417">
    <property type="entry name" value="P-loop_NTPase"/>
</dbReference>
<evidence type="ECO:0000313" key="3">
    <source>
        <dbReference type="Proteomes" id="UP000659084"/>
    </source>
</evidence>
<evidence type="ECO:0000313" key="2">
    <source>
        <dbReference type="EMBL" id="MBC3212898.1"/>
    </source>
</evidence>
<feature type="domain" description="KAP NTPase" evidence="1">
    <location>
        <begin position="36"/>
        <end position="270"/>
    </location>
</feature>
<evidence type="ECO:0000259" key="1">
    <source>
        <dbReference type="Pfam" id="PF07693"/>
    </source>
</evidence>
<organism evidence="2 3">
    <name type="scientific">Serratia fonticola</name>
    <dbReference type="NCBI Taxonomy" id="47917"/>
    <lineage>
        <taxon>Bacteria</taxon>
        <taxon>Pseudomonadati</taxon>
        <taxon>Pseudomonadota</taxon>
        <taxon>Gammaproteobacteria</taxon>
        <taxon>Enterobacterales</taxon>
        <taxon>Yersiniaceae</taxon>
        <taxon>Serratia</taxon>
    </lineage>
</organism>
<dbReference type="Proteomes" id="UP000659084">
    <property type="component" value="Unassembled WGS sequence"/>
</dbReference>
<proteinExistence type="predicted"/>
<dbReference type="Gene3D" id="3.40.50.300">
    <property type="entry name" value="P-loop containing nucleotide triphosphate hydrolases"/>
    <property type="match status" value="1"/>
</dbReference>
<dbReference type="SUPFAM" id="SSF52540">
    <property type="entry name" value="P-loop containing nucleoside triphosphate hydrolases"/>
    <property type="match status" value="1"/>
</dbReference>
<gene>
    <name evidence="2" type="ORF">H8J20_12185</name>
</gene>
<name>A0AAW3WPP0_SERFO</name>
<dbReference type="AlphaFoldDB" id="A0AAW3WPP0"/>
<sequence>MDDIFKLDWDWSKPVLFNDGDEEAEILESDKLDRVKYAEYLYHHLIEIGNKKNTVINLNAEWGAGKTFFIKRMFSSIKEEHPCIYIDAWKQDFSDDAFLTIFSSLTSQLEKYAGNIDSSLINVGSAIGRFTKGLIPEVISGLAKQYVGIESMGDISKTAADLMLSEHKEKMNAVISLRKELKFWGDLCFENEYSTPIFVFIDELDRCRPSYAVSLLEIVKHIFSVEKFVFVISTDTNQLQHSIKNLYGNDFGASDYLNRFFHRRFSLKAPNMELLVREKIDGLATANWVQSTENLMPPISELHALSFNISSVFHAFELDLRSALKNTDRLIDIIQGLKIKRKLDYIALMCLMIIYDKDRDIIDKLSGKLSNNEKIEDLLTSSSKLKGFGLNHFNLIIDNSSKNIKTSYVYRANSNYSRYTISLGREEIKISTKIYLTDFNSFIHNITQFRQSKERDGSNSLLTVSTEINDREKVKLHRGAIFEIDHRQKIYNIDDYINFIELATSFD</sequence>
<dbReference type="EMBL" id="JACNYO010000010">
    <property type="protein sequence ID" value="MBC3212898.1"/>
    <property type="molecule type" value="Genomic_DNA"/>
</dbReference>
<accession>A0AAW3WPP0</accession>
<dbReference type="InterPro" id="IPR011646">
    <property type="entry name" value="KAP_P-loop"/>
</dbReference>
<protein>
    <submittedName>
        <fullName evidence="2">NTPase</fullName>
    </submittedName>
</protein>